<evidence type="ECO:0000256" key="1">
    <source>
        <dbReference type="SAM" id="SignalP"/>
    </source>
</evidence>
<protein>
    <recommendedName>
        <fullName evidence="4">Tetratricopeptide repeat protein</fullName>
    </recommendedName>
</protein>
<feature type="chain" id="PRO_5013280357" description="Tetratricopeptide repeat protein" evidence="1">
    <location>
        <begin position="20"/>
        <end position="752"/>
    </location>
</feature>
<dbReference type="OrthoDB" id="7847197at2"/>
<dbReference type="Proteomes" id="UP000220836">
    <property type="component" value="Unassembled WGS sequence"/>
</dbReference>
<evidence type="ECO:0000313" key="2">
    <source>
        <dbReference type="EMBL" id="SMX49337.1"/>
    </source>
</evidence>
<evidence type="ECO:0008006" key="4">
    <source>
        <dbReference type="Google" id="ProtNLM"/>
    </source>
</evidence>
<evidence type="ECO:0000313" key="3">
    <source>
        <dbReference type="Proteomes" id="UP000220836"/>
    </source>
</evidence>
<organism evidence="2 3">
    <name type="scientific">Pelagimonas varians</name>
    <dbReference type="NCBI Taxonomy" id="696760"/>
    <lineage>
        <taxon>Bacteria</taxon>
        <taxon>Pseudomonadati</taxon>
        <taxon>Pseudomonadota</taxon>
        <taxon>Alphaproteobacteria</taxon>
        <taxon>Rhodobacterales</taxon>
        <taxon>Roseobacteraceae</taxon>
        <taxon>Pelagimonas</taxon>
    </lineage>
</organism>
<dbReference type="EMBL" id="FXYH01000021">
    <property type="protein sequence ID" value="SMX49337.1"/>
    <property type="molecule type" value="Genomic_DNA"/>
</dbReference>
<gene>
    <name evidence="2" type="ORF">PEV8663_04164</name>
</gene>
<reference evidence="2 3" key="1">
    <citation type="submission" date="2017-05" db="EMBL/GenBank/DDBJ databases">
        <authorList>
            <person name="Song R."/>
            <person name="Chenine A.L."/>
            <person name="Ruprecht R.M."/>
        </authorList>
    </citation>
    <scope>NUCLEOTIDE SEQUENCE [LARGE SCALE GENOMIC DNA]</scope>
    <source>
        <strain evidence="2 3">CECT 8663</strain>
    </source>
</reference>
<keyword evidence="3" id="KW-1185">Reference proteome</keyword>
<feature type="signal peptide" evidence="1">
    <location>
        <begin position="1"/>
        <end position="19"/>
    </location>
</feature>
<sequence>MTRILTLLCLIFFPTLGSAQQVSVRSGEHGDFTRLVFNIPTGTNWSISPSTKGNKLRLNLEMNPTYFDTSTVFEKISKARVSALMAVPEEAAIDIELACNCVSEAFIFQNKMLVVDVKEKLVSATDDTGREIDLPIESQLQAGSLTRYQADFTKVWLSQGPRIGPKKSANPMGFDTPLASAEVSGPEISNSDPFDNSQAEMVRAQIFGDVASAATQGLLNPTSILKQPPRKFDDVSLQKPGDLNDLSADVALRELVLDRTLEASGRISIGGQQCVPDALLSFTKWEEDTDDVSLVLATRRGAVFGEFDKINNSVMNSYVKSLLYFSFGAEAREALTMIGGAENKVFHALSYLVDGDSDPSQLFQDQFACEGLAAVWAVVDGTGLRSTSEIDEESVLQGFEMLPKHLREQLGPKISQNLSKNGFSAPAKDILRRLERMLGEETNSITLGKAQIQLMGGNIDQASTAFNNLAESQSPETAEAIVSAVEIAEQTGVKVSDRVVELSAAYSTELRNTDAGSEMWEAHLKSLTINGRFEDALDVLNKVEGVNPKLVEEARNDIFEAIFDRADDVSFLRHFFLIDSEHWNALGSTQILSAARRMMELGLPNAAIGVLGKVSEQQLDREKRLLQARALLDLSRPEESEILLIGLQGQEVSRLRAVARSQMGDHNYARSIFSELGQKSDAQVEAWLSGDWERVSEVDDGPLSSAADMIQSEPNLNSPNRVSLADVESLFKESYKSRETIKDILEATLLEN</sequence>
<dbReference type="AlphaFoldDB" id="A0A238L2X9"/>
<dbReference type="RefSeq" id="WP_141468219.1">
    <property type="nucleotide sequence ID" value="NZ_FXYH01000021.1"/>
</dbReference>
<name>A0A238L2X9_9RHOB</name>
<proteinExistence type="predicted"/>
<accession>A0A238L2X9</accession>
<keyword evidence="1" id="KW-0732">Signal</keyword>